<dbReference type="AlphaFoldDB" id="A0A5D4GMZ8"/>
<dbReference type="GO" id="GO:0043590">
    <property type="term" value="C:bacterial nucleoid"/>
    <property type="evidence" value="ECO:0007669"/>
    <property type="project" value="UniProtKB-UniRule"/>
</dbReference>
<dbReference type="InterPro" id="IPR036894">
    <property type="entry name" value="YbaB-like_sf"/>
</dbReference>
<reference evidence="3 4" key="2">
    <citation type="submission" date="2019-09" db="EMBL/GenBank/DDBJ databases">
        <title>Mesorhizobium sp. MaA-C15 isolated from Microcystis aeruginosa.</title>
        <authorList>
            <person name="Jeong S.E."/>
            <person name="Jin H.M."/>
            <person name="Jeon C.O."/>
        </authorList>
    </citation>
    <scope>NUCLEOTIDE SEQUENCE [LARGE SCALE GENOMIC DNA]</scope>
    <source>
        <strain evidence="3 4">MaA-C15</strain>
    </source>
</reference>
<evidence type="ECO:0000313" key="3">
    <source>
        <dbReference type="EMBL" id="TYR29698.1"/>
    </source>
</evidence>
<keyword evidence="1 2" id="KW-0238">DNA-binding</keyword>
<dbReference type="Pfam" id="PF02575">
    <property type="entry name" value="YbaB_DNA_bd"/>
    <property type="match status" value="1"/>
</dbReference>
<dbReference type="HAMAP" id="MF_00274">
    <property type="entry name" value="DNA_YbaB_EbfC"/>
    <property type="match status" value="1"/>
</dbReference>
<dbReference type="SUPFAM" id="SSF82607">
    <property type="entry name" value="YbaB-like"/>
    <property type="match status" value="1"/>
</dbReference>
<dbReference type="OrthoDB" id="9803080at2"/>
<sequence>MKDLLGMMSKAKEMQAKFQAMQEEIANMEASGQAGGGLVQITLSGKFDMRSLKIDPSLFKEDDVEVLEDLILAAHNDAKTKVEAVMQEKSRELTAGLPIPPGMKLPF</sequence>
<organism evidence="3 4">
    <name type="scientific">Neoaquamicrobium microcysteis</name>
    <dbReference type="NCBI Taxonomy" id="2682781"/>
    <lineage>
        <taxon>Bacteria</taxon>
        <taxon>Pseudomonadati</taxon>
        <taxon>Pseudomonadota</taxon>
        <taxon>Alphaproteobacteria</taxon>
        <taxon>Hyphomicrobiales</taxon>
        <taxon>Phyllobacteriaceae</taxon>
        <taxon>Neoaquamicrobium</taxon>
    </lineage>
</organism>
<comment type="subcellular location">
    <subcellularLocation>
        <location evidence="2">Cytoplasm</location>
        <location evidence="2">Nucleoid</location>
    </subcellularLocation>
</comment>
<evidence type="ECO:0000256" key="1">
    <source>
        <dbReference type="ARBA" id="ARBA00023125"/>
    </source>
</evidence>
<keyword evidence="4" id="KW-1185">Reference proteome</keyword>
<protein>
    <recommendedName>
        <fullName evidence="2">Nucleoid-associated protein FY036_22920</fullName>
    </recommendedName>
</protein>
<comment type="similarity">
    <text evidence="2">Belongs to the YbaB/EbfC family.</text>
</comment>
<dbReference type="PANTHER" id="PTHR33449">
    <property type="entry name" value="NUCLEOID-ASSOCIATED PROTEIN YBAB"/>
    <property type="match status" value="1"/>
</dbReference>
<dbReference type="EMBL" id="VSZS01000068">
    <property type="protein sequence ID" value="TYR29698.1"/>
    <property type="molecule type" value="Genomic_DNA"/>
</dbReference>
<dbReference type="PIRSF" id="PIRSF004555">
    <property type="entry name" value="UCP004555"/>
    <property type="match status" value="1"/>
</dbReference>
<reference evidence="3 4" key="1">
    <citation type="submission" date="2019-08" db="EMBL/GenBank/DDBJ databases">
        <authorList>
            <person name="Seo Y.L."/>
        </authorList>
    </citation>
    <scope>NUCLEOTIDE SEQUENCE [LARGE SCALE GENOMIC DNA]</scope>
    <source>
        <strain evidence="3 4">MaA-C15</strain>
    </source>
</reference>
<evidence type="ECO:0000313" key="4">
    <source>
        <dbReference type="Proteomes" id="UP000323258"/>
    </source>
</evidence>
<proteinExistence type="inferred from homology"/>
<dbReference type="InterPro" id="IPR004401">
    <property type="entry name" value="YbaB/EbfC"/>
</dbReference>
<comment type="subunit">
    <text evidence="2">Homodimer.</text>
</comment>
<name>A0A5D4GMZ8_9HYPH</name>
<dbReference type="PANTHER" id="PTHR33449:SF1">
    <property type="entry name" value="NUCLEOID-ASSOCIATED PROTEIN YBAB"/>
    <property type="match status" value="1"/>
</dbReference>
<dbReference type="GO" id="GO:0005829">
    <property type="term" value="C:cytosol"/>
    <property type="evidence" value="ECO:0007669"/>
    <property type="project" value="TreeGrafter"/>
</dbReference>
<dbReference type="GO" id="GO:0003677">
    <property type="term" value="F:DNA binding"/>
    <property type="evidence" value="ECO:0007669"/>
    <property type="project" value="UniProtKB-UniRule"/>
</dbReference>
<gene>
    <name evidence="3" type="ORF">FY036_22920</name>
</gene>
<dbReference type="Proteomes" id="UP000323258">
    <property type="component" value="Unassembled WGS sequence"/>
</dbReference>
<dbReference type="Gene3D" id="3.30.1310.10">
    <property type="entry name" value="Nucleoid-associated protein YbaB-like domain"/>
    <property type="match status" value="1"/>
</dbReference>
<evidence type="ECO:0000256" key="2">
    <source>
        <dbReference type="HAMAP-Rule" id="MF_00274"/>
    </source>
</evidence>
<dbReference type="NCBIfam" id="TIGR00103">
    <property type="entry name" value="DNA_YbaB_EbfC"/>
    <property type="match status" value="1"/>
</dbReference>
<dbReference type="RefSeq" id="WP_148917006.1">
    <property type="nucleotide sequence ID" value="NZ_VSZS01000068.1"/>
</dbReference>
<keyword evidence="2" id="KW-0963">Cytoplasm</keyword>
<accession>A0A5D4GMZ8</accession>
<comment type="function">
    <text evidence="2">Binds to DNA and alters its conformation. May be involved in regulation of gene expression, nucleoid organization and DNA protection.</text>
</comment>
<comment type="caution">
    <text evidence="3">The sequence shown here is derived from an EMBL/GenBank/DDBJ whole genome shotgun (WGS) entry which is preliminary data.</text>
</comment>